<evidence type="ECO:0008006" key="3">
    <source>
        <dbReference type="Google" id="ProtNLM"/>
    </source>
</evidence>
<dbReference type="InterPro" id="IPR037883">
    <property type="entry name" value="Knr4/Smi1-like_sf"/>
</dbReference>
<dbReference type="AlphaFoldDB" id="A0A1B6VWU1"/>
<name>A0A1B6VWU1_9NEIS</name>
<reference evidence="2" key="1">
    <citation type="submission" date="2016-05" db="EMBL/GenBank/DDBJ databases">
        <title>Draft genome of Corynebacterium afermentans subsp. afermentans LCDC 88199T.</title>
        <authorList>
            <person name="Bernier A.-M."/>
            <person name="Bernard K."/>
        </authorList>
    </citation>
    <scope>NUCLEOTIDE SEQUENCE [LARGE SCALE GENOMIC DNA]</scope>
    <source>
        <strain evidence="2">NML130454</strain>
    </source>
</reference>
<accession>A0A1B6VWU1</accession>
<dbReference type="Gene3D" id="3.40.1580.10">
    <property type="entry name" value="SMI1/KNR4-like"/>
    <property type="match status" value="1"/>
</dbReference>
<dbReference type="SUPFAM" id="SSF160631">
    <property type="entry name" value="SMI1/KNR4-like"/>
    <property type="match status" value="1"/>
</dbReference>
<evidence type="ECO:0000313" key="1">
    <source>
        <dbReference type="EMBL" id="OAM38725.1"/>
    </source>
</evidence>
<evidence type="ECO:0000313" key="2">
    <source>
        <dbReference type="Proteomes" id="UP000077726"/>
    </source>
</evidence>
<organism evidence="1 2">
    <name type="scientific">Eikenella halliae</name>
    <dbReference type="NCBI Taxonomy" id="1795832"/>
    <lineage>
        <taxon>Bacteria</taxon>
        <taxon>Pseudomonadati</taxon>
        <taxon>Pseudomonadota</taxon>
        <taxon>Betaproteobacteria</taxon>
        <taxon>Neisseriales</taxon>
        <taxon>Neisseriaceae</taxon>
        <taxon>Eikenella</taxon>
    </lineage>
</organism>
<comment type="caution">
    <text evidence="1">The sequence shown here is derived from an EMBL/GenBank/DDBJ whole genome shotgun (WGS) entry which is preliminary data.</text>
</comment>
<dbReference type="OrthoDB" id="2633244at2"/>
<dbReference type="Proteomes" id="UP000077726">
    <property type="component" value="Unassembled WGS sequence"/>
</dbReference>
<gene>
    <name evidence="1" type="ORF">A7Q00_10500</name>
</gene>
<sequence>MWYQAFEFYDRQPPATEGDMASFRAPLPEAERADALRYLDAHAAQLQATAFCLPSHFSIPAELEQLWRYSVSGGISGNGQDFGYFAPAEVVSFYFIYQFWHYAPNLMPIAFDGGSVFYCYDFRQSAPKNPPIVMNDSGNLGETDDEIVWAGGTLAEVLAKELDD</sequence>
<proteinExistence type="predicted"/>
<dbReference type="STRING" id="1795832.A7Q00_10500"/>
<protein>
    <recommendedName>
        <fullName evidence="3">Knr4/Smi1-like domain-containing protein</fullName>
    </recommendedName>
</protein>
<keyword evidence="2" id="KW-1185">Reference proteome</keyword>
<dbReference type="EMBL" id="LXSQ01000023">
    <property type="protein sequence ID" value="OAM38725.1"/>
    <property type="molecule type" value="Genomic_DNA"/>
</dbReference>